<evidence type="ECO:0000256" key="2">
    <source>
        <dbReference type="ARBA" id="ARBA00022723"/>
    </source>
</evidence>
<comment type="caution">
    <text evidence="4">The sequence shown here is derived from an EMBL/GenBank/DDBJ whole genome shotgun (WGS) entry which is preliminary data.</text>
</comment>
<keyword evidence="2" id="KW-0479">Metal-binding</keyword>
<dbReference type="AlphaFoldDB" id="A0AAV8ZQ27"/>
<organism evidence="4 5">
    <name type="scientific">Rhamnusium bicolor</name>
    <dbReference type="NCBI Taxonomy" id="1586634"/>
    <lineage>
        <taxon>Eukaryota</taxon>
        <taxon>Metazoa</taxon>
        <taxon>Ecdysozoa</taxon>
        <taxon>Arthropoda</taxon>
        <taxon>Hexapoda</taxon>
        <taxon>Insecta</taxon>
        <taxon>Pterygota</taxon>
        <taxon>Neoptera</taxon>
        <taxon>Endopterygota</taxon>
        <taxon>Coleoptera</taxon>
        <taxon>Polyphaga</taxon>
        <taxon>Cucujiformia</taxon>
        <taxon>Chrysomeloidea</taxon>
        <taxon>Cerambycidae</taxon>
        <taxon>Lepturinae</taxon>
        <taxon>Rhagiini</taxon>
        <taxon>Rhamnusium</taxon>
    </lineage>
</organism>
<reference evidence="4" key="1">
    <citation type="journal article" date="2023" name="Insect Mol. Biol.">
        <title>Genome sequencing provides insights into the evolution of gene families encoding plant cell wall-degrading enzymes in longhorned beetles.</title>
        <authorList>
            <person name="Shin N.R."/>
            <person name="Okamura Y."/>
            <person name="Kirsch R."/>
            <person name="Pauchet Y."/>
        </authorList>
    </citation>
    <scope>NUCLEOTIDE SEQUENCE</scope>
    <source>
        <strain evidence="4">RBIC_L_NR</strain>
    </source>
</reference>
<evidence type="ECO:0000259" key="3">
    <source>
        <dbReference type="Pfam" id="PF13359"/>
    </source>
</evidence>
<accession>A0AAV8ZQ27</accession>
<name>A0AAV8ZQ27_9CUCU</name>
<dbReference type="InterPro" id="IPR027806">
    <property type="entry name" value="HARBI1_dom"/>
</dbReference>
<keyword evidence="5" id="KW-1185">Reference proteome</keyword>
<protein>
    <recommendedName>
        <fullName evidence="3">DDE Tnp4 domain-containing protein</fullName>
    </recommendedName>
</protein>
<evidence type="ECO:0000313" key="4">
    <source>
        <dbReference type="EMBL" id="KAJ8968684.1"/>
    </source>
</evidence>
<proteinExistence type="predicted"/>
<sequence length="160" mass="18600">MRLDFVLIANEAFALHKHLLKLYANRELTHEKRIFNYRLSRARNVSEDAFGLLTSSFRIFHTAMSLMDVESINYIVAAACTLHNFLLSHSPRYLTTSNFDRINKKSFENDEGEWRNENAVVLTPLQTRNLKNATAEAKLQRYSYCDFFNGVGKVECQESR</sequence>
<feature type="domain" description="DDE Tnp4" evidence="3">
    <location>
        <begin position="7"/>
        <end position="84"/>
    </location>
</feature>
<dbReference type="Pfam" id="PF13359">
    <property type="entry name" value="DDE_Tnp_4"/>
    <property type="match status" value="1"/>
</dbReference>
<evidence type="ECO:0000256" key="1">
    <source>
        <dbReference type="ARBA" id="ARBA00001968"/>
    </source>
</evidence>
<dbReference type="GO" id="GO:0046872">
    <property type="term" value="F:metal ion binding"/>
    <property type="evidence" value="ECO:0007669"/>
    <property type="project" value="UniProtKB-KW"/>
</dbReference>
<dbReference type="EMBL" id="JANEYF010000664">
    <property type="protein sequence ID" value="KAJ8968684.1"/>
    <property type="molecule type" value="Genomic_DNA"/>
</dbReference>
<gene>
    <name evidence="4" type="ORF">NQ314_002175</name>
</gene>
<dbReference type="Proteomes" id="UP001162156">
    <property type="component" value="Unassembled WGS sequence"/>
</dbReference>
<comment type="cofactor">
    <cofactor evidence="1">
        <name>a divalent metal cation</name>
        <dbReference type="ChEBI" id="CHEBI:60240"/>
    </cofactor>
</comment>
<evidence type="ECO:0000313" key="5">
    <source>
        <dbReference type="Proteomes" id="UP001162156"/>
    </source>
</evidence>